<dbReference type="EMBL" id="LQQR01000020">
    <property type="protein sequence ID" value="KZE19181.1"/>
    <property type="molecule type" value="Genomic_DNA"/>
</dbReference>
<dbReference type="AlphaFoldDB" id="A0AB34XSY4"/>
<dbReference type="InterPro" id="IPR056931">
    <property type="entry name" value="D14-like"/>
</dbReference>
<proteinExistence type="predicted"/>
<protein>
    <recommendedName>
        <fullName evidence="3">Holliday junction resolvase</fullName>
    </recommendedName>
</protein>
<comment type="caution">
    <text evidence="1">The sequence shown here is derived from an EMBL/GenBank/DDBJ whole genome shotgun (WGS) entry which is preliminary data.</text>
</comment>
<reference evidence="2" key="1">
    <citation type="submission" date="2016-01" db="EMBL/GenBank/DDBJ databases">
        <title>Draft genome of Chromobacterium sp. F49.</title>
        <authorList>
            <person name="Hong K.W."/>
        </authorList>
    </citation>
    <scope>NUCLEOTIDE SEQUENCE [LARGE SCALE GENOMIC DNA]</scope>
    <source>
        <strain evidence="2">M40</strain>
    </source>
</reference>
<dbReference type="Pfam" id="PF24608">
    <property type="entry name" value="PDDEXK_15"/>
    <property type="match status" value="1"/>
</dbReference>
<evidence type="ECO:0008006" key="3">
    <source>
        <dbReference type="Google" id="ProtNLM"/>
    </source>
</evidence>
<dbReference type="RefSeq" id="WP_063250137.1">
    <property type="nucleotide sequence ID" value="NZ_JALXWD010000026.1"/>
</dbReference>
<dbReference type="Proteomes" id="UP000076612">
    <property type="component" value="Unassembled WGS sequence"/>
</dbReference>
<sequence length="126" mass="13853">MSRNRASAKAAGSRFERQIADHLATHIDDRIDRRVKTGAKDRGDIAGLRHMGERIVIECKNTTRINLAGWINEAHVQAGNDDALVGLIAHKRHGKGNPGDQWITMTVDDLIAILSGVRPQPITEDS</sequence>
<evidence type="ECO:0000313" key="1">
    <source>
        <dbReference type="EMBL" id="KZE19181.1"/>
    </source>
</evidence>
<evidence type="ECO:0000313" key="2">
    <source>
        <dbReference type="Proteomes" id="UP000076612"/>
    </source>
</evidence>
<organism evidence="1 2">
    <name type="scientific">Brevibacterium casei</name>
    <dbReference type="NCBI Taxonomy" id="33889"/>
    <lineage>
        <taxon>Bacteria</taxon>
        <taxon>Bacillati</taxon>
        <taxon>Actinomycetota</taxon>
        <taxon>Actinomycetes</taxon>
        <taxon>Micrococcales</taxon>
        <taxon>Brevibacteriaceae</taxon>
        <taxon>Brevibacterium</taxon>
    </lineage>
</organism>
<name>A0AB34XSY4_9MICO</name>
<gene>
    <name evidence="1" type="ORF">AVW13_11820</name>
</gene>
<accession>A0AB34XSY4</accession>